<keyword evidence="2" id="KW-1185">Reference proteome</keyword>
<gene>
    <name evidence="1" type="ORF">ACFPN9_09315</name>
</gene>
<dbReference type="EMBL" id="JBHSLU010000017">
    <property type="protein sequence ID" value="MFC5505454.1"/>
    <property type="molecule type" value="Genomic_DNA"/>
</dbReference>
<protein>
    <submittedName>
        <fullName evidence="1">Uncharacterized protein</fullName>
    </submittedName>
</protein>
<evidence type="ECO:0000313" key="1">
    <source>
        <dbReference type="EMBL" id="MFC5505454.1"/>
    </source>
</evidence>
<sequence length="92" mass="10184">MKFAEKLSAQVSALNPRLTLVFVPAEDDSMDPEIQLHQDGKDTNIAIQLGAGYVGIDRWVEAEETSYELYFGETPDDAGEALLQMIRDGKIP</sequence>
<organism evidence="1 2">
    <name type="scientific">Bosea massiliensis</name>
    <dbReference type="NCBI Taxonomy" id="151419"/>
    <lineage>
        <taxon>Bacteria</taxon>
        <taxon>Pseudomonadati</taxon>
        <taxon>Pseudomonadota</taxon>
        <taxon>Alphaproteobacteria</taxon>
        <taxon>Hyphomicrobiales</taxon>
        <taxon>Boseaceae</taxon>
        <taxon>Bosea</taxon>
    </lineage>
</organism>
<dbReference type="RefSeq" id="WP_377816599.1">
    <property type="nucleotide sequence ID" value="NZ_JBHSLU010000017.1"/>
</dbReference>
<evidence type="ECO:0000313" key="2">
    <source>
        <dbReference type="Proteomes" id="UP001596060"/>
    </source>
</evidence>
<name>A0ABW0NYE3_9HYPH</name>
<proteinExistence type="predicted"/>
<comment type="caution">
    <text evidence="1">The sequence shown here is derived from an EMBL/GenBank/DDBJ whole genome shotgun (WGS) entry which is preliminary data.</text>
</comment>
<accession>A0ABW0NYE3</accession>
<reference evidence="2" key="1">
    <citation type="journal article" date="2019" name="Int. J. Syst. Evol. Microbiol.">
        <title>The Global Catalogue of Microorganisms (GCM) 10K type strain sequencing project: providing services to taxonomists for standard genome sequencing and annotation.</title>
        <authorList>
            <consortium name="The Broad Institute Genomics Platform"/>
            <consortium name="The Broad Institute Genome Sequencing Center for Infectious Disease"/>
            <person name="Wu L."/>
            <person name="Ma J."/>
        </authorList>
    </citation>
    <scope>NUCLEOTIDE SEQUENCE [LARGE SCALE GENOMIC DNA]</scope>
    <source>
        <strain evidence="2">CCUG 43117</strain>
    </source>
</reference>
<dbReference type="Proteomes" id="UP001596060">
    <property type="component" value="Unassembled WGS sequence"/>
</dbReference>